<feature type="signal peptide" evidence="1">
    <location>
        <begin position="1"/>
        <end position="19"/>
    </location>
</feature>
<reference evidence="2" key="2">
    <citation type="submission" date="2021-08" db="EMBL/GenBank/DDBJ databases">
        <authorList>
            <person name="Tani A."/>
            <person name="Ola A."/>
            <person name="Ogura Y."/>
            <person name="Katsura K."/>
            <person name="Hayashi T."/>
        </authorList>
    </citation>
    <scope>NUCLEOTIDE SEQUENCE</scope>
    <source>
        <strain evidence="2">DSM 19015</strain>
    </source>
</reference>
<evidence type="ECO:0000313" key="2">
    <source>
        <dbReference type="EMBL" id="GJD94920.1"/>
    </source>
</evidence>
<dbReference type="Proteomes" id="UP001055125">
    <property type="component" value="Unassembled WGS sequence"/>
</dbReference>
<evidence type="ECO:0000313" key="3">
    <source>
        <dbReference type="Proteomes" id="UP001055125"/>
    </source>
</evidence>
<proteinExistence type="predicted"/>
<name>A0ABQ4RZH7_9HYPH</name>
<gene>
    <name evidence="2" type="ORF">OCOJLMKI_2127</name>
</gene>
<dbReference type="RefSeq" id="WP_238244076.1">
    <property type="nucleotide sequence ID" value="NZ_BPQP01000030.1"/>
</dbReference>
<keyword evidence="1" id="KW-0732">Signal</keyword>
<dbReference type="EMBL" id="BPQP01000030">
    <property type="protein sequence ID" value="GJD94920.1"/>
    <property type="molecule type" value="Genomic_DNA"/>
</dbReference>
<comment type="caution">
    <text evidence="2">The sequence shown here is derived from an EMBL/GenBank/DDBJ whole genome shotgun (WGS) entry which is preliminary data.</text>
</comment>
<keyword evidence="3" id="KW-1185">Reference proteome</keyword>
<feature type="chain" id="PRO_5046653564" evidence="1">
    <location>
        <begin position="20"/>
        <end position="98"/>
    </location>
</feature>
<sequence>MLRIALAASITFAASAAQAQRPSTVDMSCRQARATVSQQGGVVLGTGGATYDRFVRDRGFCEATEITTRAFVPTRDEPGCFIGYRCKEPGRGDRFGNF</sequence>
<reference evidence="2" key="1">
    <citation type="journal article" date="2021" name="Front. Microbiol.">
        <title>Comprehensive Comparative Genomics and Phenotyping of Methylobacterium Species.</title>
        <authorList>
            <person name="Alessa O."/>
            <person name="Ogura Y."/>
            <person name="Fujitani Y."/>
            <person name="Takami H."/>
            <person name="Hayashi T."/>
            <person name="Sahin N."/>
            <person name="Tani A."/>
        </authorList>
    </citation>
    <scope>NUCLEOTIDE SEQUENCE</scope>
    <source>
        <strain evidence="2">DSM 19015</strain>
    </source>
</reference>
<organism evidence="2 3">
    <name type="scientific">Methylobacterium iners</name>
    <dbReference type="NCBI Taxonomy" id="418707"/>
    <lineage>
        <taxon>Bacteria</taxon>
        <taxon>Pseudomonadati</taxon>
        <taxon>Pseudomonadota</taxon>
        <taxon>Alphaproteobacteria</taxon>
        <taxon>Hyphomicrobiales</taxon>
        <taxon>Methylobacteriaceae</taxon>
        <taxon>Methylobacterium</taxon>
    </lineage>
</organism>
<evidence type="ECO:0000256" key="1">
    <source>
        <dbReference type="SAM" id="SignalP"/>
    </source>
</evidence>
<accession>A0ABQ4RZH7</accession>
<protein>
    <submittedName>
        <fullName evidence="2">Uncharacterized protein</fullName>
    </submittedName>
</protein>